<dbReference type="PROSITE" id="PS51186">
    <property type="entry name" value="GNAT"/>
    <property type="match status" value="1"/>
</dbReference>
<dbReference type="Proteomes" id="UP001056201">
    <property type="component" value="Chromosome 2"/>
</dbReference>
<reference evidence="2" key="1">
    <citation type="submission" date="2022-05" db="EMBL/GenBank/DDBJ databases">
        <title>An RpoN-dependent PEP-CTERM gene is involved in floc formation of an Aquincola tertiaricarbonis strain.</title>
        <authorList>
            <person name="Qiu D."/>
            <person name="Xia M."/>
        </authorList>
    </citation>
    <scope>NUCLEOTIDE SEQUENCE</scope>
    <source>
        <strain evidence="2">RN12</strain>
    </source>
</reference>
<keyword evidence="3" id="KW-1185">Reference proteome</keyword>
<dbReference type="CDD" id="cd04301">
    <property type="entry name" value="NAT_SF"/>
    <property type="match status" value="1"/>
</dbReference>
<sequence>MNTRTATSPAEPGPAARYRWLPVRSLAQRHRPRILSHLLALKDGDRYLRFGYAASDSQIGRYVDGIDFVHDEVFGIFNRRLELVALAHLAMLSPVPGQPRSAEFGVSVLDKARGRGFGARLFEHAVLHARNRGVSTLVIHALSENTAMLKIARNAGAVVERSGSEAEARLKLPPEDLISNMEQLLGRQAGEIDYRLKVHARQVNALLDGLSSVKTFFSTTGRGARE</sequence>
<dbReference type="Gene3D" id="3.40.630.30">
    <property type="match status" value="1"/>
</dbReference>
<dbReference type="RefSeq" id="WP_250198708.1">
    <property type="nucleotide sequence ID" value="NZ_CP097636.1"/>
</dbReference>
<dbReference type="InterPro" id="IPR000182">
    <property type="entry name" value="GNAT_dom"/>
</dbReference>
<gene>
    <name evidence="2" type="ORF">MW290_15965</name>
</gene>
<evidence type="ECO:0000313" key="2">
    <source>
        <dbReference type="EMBL" id="URI10501.1"/>
    </source>
</evidence>
<dbReference type="SUPFAM" id="SSF55729">
    <property type="entry name" value="Acyl-CoA N-acyltransferases (Nat)"/>
    <property type="match status" value="1"/>
</dbReference>
<feature type="domain" description="N-acetyltransferase" evidence="1">
    <location>
        <begin position="21"/>
        <end position="186"/>
    </location>
</feature>
<dbReference type="EMBL" id="CP097636">
    <property type="protein sequence ID" value="URI10501.1"/>
    <property type="molecule type" value="Genomic_DNA"/>
</dbReference>
<dbReference type="Pfam" id="PF00583">
    <property type="entry name" value="Acetyltransf_1"/>
    <property type="match status" value="1"/>
</dbReference>
<evidence type="ECO:0000313" key="3">
    <source>
        <dbReference type="Proteomes" id="UP001056201"/>
    </source>
</evidence>
<dbReference type="InterPro" id="IPR016181">
    <property type="entry name" value="Acyl_CoA_acyltransferase"/>
</dbReference>
<accession>A0ABY4SAX3</accession>
<proteinExistence type="predicted"/>
<evidence type="ECO:0000259" key="1">
    <source>
        <dbReference type="PROSITE" id="PS51186"/>
    </source>
</evidence>
<name>A0ABY4SAX3_AQUTE</name>
<organism evidence="2 3">
    <name type="scientific">Aquincola tertiaricarbonis</name>
    <dbReference type="NCBI Taxonomy" id="391953"/>
    <lineage>
        <taxon>Bacteria</taxon>
        <taxon>Pseudomonadati</taxon>
        <taxon>Pseudomonadota</taxon>
        <taxon>Betaproteobacteria</taxon>
        <taxon>Burkholderiales</taxon>
        <taxon>Sphaerotilaceae</taxon>
        <taxon>Aquincola</taxon>
    </lineage>
</organism>
<protein>
    <submittedName>
        <fullName evidence="2">GNAT family N-acetyltransferase</fullName>
    </submittedName>
</protein>